<organism evidence="3 4">
    <name type="scientific">Polysphondylium violaceum</name>
    <dbReference type="NCBI Taxonomy" id="133409"/>
    <lineage>
        <taxon>Eukaryota</taxon>
        <taxon>Amoebozoa</taxon>
        <taxon>Evosea</taxon>
        <taxon>Eumycetozoa</taxon>
        <taxon>Dictyostelia</taxon>
        <taxon>Dictyosteliales</taxon>
        <taxon>Dictyosteliaceae</taxon>
        <taxon>Polysphondylium</taxon>
    </lineage>
</organism>
<accession>A0A8J4UXZ0</accession>
<dbReference type="SUPFAM" id="SSF51695">
    <property type="entry name" value="PLC-like phosphodiesterases"/>
    <property type="match status" value="1"/>
</dbReference>
<dbReference type="Pfam" id="PF03009">
    <property type="entry name" value="GDPD"/>
    <property type="match status" value="1"/>
</dbReference>
<protein>
    <recommendedName>
        <fullName evidence="2">GP-PDE domain-containing protein</fullName>
    </recommendedName>
</protein>
<dbReference type="GO" id="GO:0008081">
    <property type="term" value="F:phosphoric diester hydrolase activity"/>
    <property type="evidence" value="ECO:0007669"/>
    <property type="project" value="InterPro"/>
</dbReference>
<comment type="caution">
    <text evidence="3">The sequence shown here is derived from an EMBL/GenBank/DDBJ whole genome shotgun (WGS) entry which is preliminary data.</text>
</comment>
<dbReference type="EMBL" id="AJWJ01000341">
    <property type="protein sequence ID" value="KAF2071760.1"/>
    <property type="molecule type" value="Genomic_DNA"/>
</dbReference>
<keyword evidence="1" id="KW-1133">Transmembrane helix</keyword>
<dbReference type="PANTHER" id="PTHR43805:SF1">
    <property type="entry name" value="GP-PDE DOMAIN-CONTAINING PROTEIN"/>
    <property type="match status" value="1"/>
</dbReference>
<dbReference type="InterPro" id="IPR017946">
    <property type="entry name" value="PLC-like_Pdiesterase_TIM-brl"/>
</dbReference>
<gene>
    <name evidence="3" type="ORF">CYY_006926</name>
</gene>
<feature type="domain" description="GP-PDE" evidence="2">
    <location>
        <begin position="71"/>
        <end position="344"/>
    </location>
</feature>
<dbReference type="PROSITE" id="PS51704">
    <property type="entry name" value="GP_PDE"/>
    <property type="match status" value="1"/>
</dbReference>
<dbReference type="Gene3D" id="3.20.20.190">
    <property type="entry name" value="Phosphatidylinositol (PI) phosphodiesterase"/>
    <property type="match status" value="1"/>
</dbReference>
<keyword evidence="1" id="KW-0812">Transmembrane</keyword>
<keyword evidence="1" id="KW-0472">Membrane</keyword>
<evidence type="ECO:0000259" key="2">
    <source>
        <dbReference type="PROSITE" id="PS51704"/>
    </source>
</evidence>
<feature type="transmembrane region" description="Helical" evidence="1">
    <location>
        <begin position="392"/>
        <end position="409"/>
    </location>
</feature>
<dbReference type="Proteomes" id="UP000695562">
    <property type="component" value="Unassembled WGS sequence"/>
</dbReference>
<evidence type="ECO:0000313" key="3">
    <source>
        <dbReference type="EMBL" id="KAF2071760.1"/>
    </source>
</evidence>
<reference evidence="3" key="1">
    <citation type="submission" date="2020-01" db="EMBL/GenBank/DDBJ databases">
        <title>Development of genomics and gene disruption for Polysphondylium violaceum indicates a role for the polyketide synthase stlB in stalk morphogenesis.</title>
        <authorList>
            <person name="Narita B."/>
            <person name="Kawabe Y."/>
            <person name="Kin K."/>
            <person name="Saito T."/>
            <person name="Gibbs R."/>
            <person name="Kuspa A."/>
            <person name="Muzny D."/>
            <person name="Queller D."/>
            <person name="Richards S."/>
            <person name="Strassman J."/>
            <person name="Sucgang R."/>
            <person name="Worley K."/>
            <person name="Schaap P."/>
        </authorList>
    </citation>
    <scope>NUCLEOTIDE SEQUENCE</scope>
    <source>
        <strain evidence="3">QSvi11</strain>
    </source>
</reference>
<dbReference type="GO" id="GO:0006629">
    <property type="term" value="P:lipid metabolic process"/>
    <property type="evidence" value="ECO:0007669"/>
    <property type="project" value="InterPro"/>
</dbReference>
<name>A0A8J4UXZ0_9MYCE</name>
<sequence>MGLKSLFYLLIVLTCIFLYYQNNVNPLFQHPRSKPIIFEKFHRSVDTNNIGNNSKKTTVATVGYDNDFYRPLILAHRGSRYLLPENTVLAFKTAVDLGADVIETDVRLTKDGVLVIHHDKLVDRTTNGVGDVENHTLEELVALDAGYRFSPDNGTTFPYRGKGVKIPTTRQMFEQLDPSVQLNIEIKENDVAVADALWTEIERAFESSARKPRSIVVSCRYCVPTLHIRKLAAEYAAKKGLDSRPITTSACETDATRFVVLSQLYLAKLYYTLYPTFHFESFQIPTNSGPIRLDTELFIDAANYFGKHIHYWVINHKDEINRVLDISNIDGIISDRADRVAQIYKDRGIFSKSLVIPKPLPTNTTGTYFIPSIDIEEVHTCISLTCLALQRIHHIILSIILTYIAYRVFKK</sequence>
<dbReference type="CDD" id="cd08561">
    <property type="entry name" value="GDPD_cytoplasmic_ScUgpQ2_like"/>
    <property type="match status" value="1"/>
</dbReference>
<dbReference type="AlphaFoldDB" id="A0A8J4UXZ0"/>
<evidence type="ECO:0000313" key="4">
    <source>
        <dbReference type="Proteomes" id="UP000695562"/>
    </source>
</evidence>
<keyword evidence="4" id="KW-1185">Reference proteome</keyword>
<proteinExistence type="predicted"/>
<evidence type="ECO:0000256" key="1">
    <source>
        <dbReference type="SAM" id="Phobius"/>
    </source>
</evidence>
<dbReference type="OrthoDB" id="197419at2759"/>
<dbReference type="InterPro" id="IPR030395">
    <property type="entry name" value="GP_PDE_dom"/>
</dbReference>
<dbReference type="PANTHER" id="PTHR43805">
    <property type="entry name" value="GLYCEROPHOSPHORYL DIESTER PHOSPHODIESTERASE"/>
    <property type="match status" value="1"/>
</dbReference>